<dbReference type="Proteomes" id="UP000237673">
    <property type="component" value="Chromosome"/>
</dbReference>
<reference evidence="1 2" key="1">
    <citation type="submission" date="2018-01" db="EMBL/GenBank/DDBJ databases">
        <title>Complete and assembled Genome of Pantoea calida DSM22759T.</title>
        <authorList>
            <person name="Stevens M.J.A."/>
            <person name="Zurfluh K."/>
            <person name="Stephan R."/>
        </authorList>
    </citation>
    <scope>NUCLEOTIDE SEQUENCE [LARGE SCALE GENOMIC DNA]</scope>
    <source>
        <strain evidence="1 2">DSM 22759</strain>
    </source>
</reference>
<proteinExistence type="predicted"/>
<keyword evidence="2" id="KW-1185">Reference proteome</keyword>
<organism evidence="1 2">
    <name type="scientific">Mixta calida</name>
    <dbReference type="NCBI Taxonomy" id="665913"/>
    <lineage>
        <taxon>Bacteria</taxon>
        <taxon>Pseudomonadati</taxon>
        <taxon>Pseudomonadota</taxon>
        <taxon>Gammaproteobacteria</taxon>
        <taxon>Enterobacterales</taxon>
        <taxon>Erwiniaceae</taxon>
        <taxon>Mixta</taxon>
    </lineage>
</organism>
<protein>
    <recommendedName>
        <fullName evidence="3">Transposase</fullName>
    </recommendedName>
</protein>
<evidence type="ECO:0000313" key="2">
    <source>
        <dbReference type="Proteomes" id="UP000237673"/>
    </source>
</evidence>
<dbReference type="GeneID" id="84630890"/>
<sequence length="84" mass="9644">MANYYYVNKKAGMARIHLVHTANCSRLPPLENRFFLGTFYAQLDAVKQARKYYPQAEICENCGQRPIKKSTRKIALPSALQFSC</sequence>
<dbReference type="EMBL" id="CP026378">
    <property type="protein sequence ID" value="AUY25312.1"/>
    <property type="molecule type" value="Genomic_DNA"/>
</dbReference>
<evidence type="ECO:0008006" key="3">
    <source>
        <dbReference type="Google" id="ProtNLM"/>
    </source>
</evidence>
<dbReference type="RefSeq" id="WP_038626089.1">
    <property type="nucleotide sequence ID" value="NZ_CAXOMJ010000017.1"/>
</dbReference>
<name>A0ABN5HEB8_9GAMM</name>
<gene>
    <name evidence="1" type="ORF">C2E16_10610</name>
</gene>
<evidence type="ECO:0000313" key="1">
    <source>
        <dbReference type="EMBL" id="AUY25312.1"/>
    </source>
</evidence>
<accession>A0ABN5HEB8</accession>